<keyword evidence="2" id="KW-1185">Reference proteome</keyword>
<evidence type="ECO:0000313" key="1">
    <source>
        <dbReference type="EMBL" id="KAH0545711.1"/>
    </source>
</evidence>
<gene>
    <name evidence="1" type="ORF">KQX54_002523</name>
</gene>
<sequence length="194" mass="21679">MNGRVSLSVFECEFDKMRHAPDNPRAFPGKIHEIPVQKHTDWLELIPTTVSRVREISSRRKGGDSRGGQSATGVCSVGEKVLFVVVLKSSGELGWLATQLARTPAWKKVPRLLIPLGLINKSSYRQCAVVVPGSFFLFSILQIFPLFTHSKPGPGKNESPTCRLRQIKFKPPDPRHEPVLVNVSLMFCRFIGVF</sequence>
<protein>
    <submittedName>
        <fullName evidence="1">Uncharacterized protein</fullName>
    </submittedName>
</protein>
<accession>A0AAV7I6B4</accession>
<reference evidence="1 2" key="1">
    <citation type="journal article" date="2021" name="J. Hered.">
        <title>A chromosome-level genome assembly of the parasitoid wasp, Cotesia glomerata (Hymenoptera: Braconidae).</title>
        <authorList>
            <person name="Pinto B.J."/>
            <person name="Weis J.J."/>
            <person name="Gamble T."/>
            <person name="Ode P.J."/>
            <person name="Paul R."/>
            <person name="Zaspel J.M."/>
        </authorList>
    </citation>
    <scope>NUCLEOTIDE SEQUENCE [LARGE SCALE GENOMIC DNA]</scope>
    <source>
        <strain evidence="1">CgM1</strain>
    </source>
</reference>
<dbReference type="AlphaFoldDB" id="A0AAV7I6B4"/>
<name>A0AAV7I6B4_COTGL</name>
<organism evidence="1 2">
    <name type="scientific">Cotesia glomerata</name>
    <name type="common">Lepidopteran parasitic wasp</name>
    <name type="synonym">Apanteles glomeratus</name>
    <dbReference type="NCBI Taxonomy" id="32391"/>
    <lineage>
        <taxon>Eukaryota</taxon>
        <taxon>Metazoa</taxon>
        <taxon>Ecdysozoa</taxon>
        <taxon>Arthropoda</taxon>
        <taxon>Hexapoda</taxon>
        <taxon>Insecta</taxon>
        <taxon>Pterygota</taxon>
        <taxon>Neoptera</taxon>
        <taxon>Endopterygota</taxon>
        <taxon>Hymenoptera</taxon>
        <taxon>Apocrita</taxon>
        <taxon>Ichneumonoidea</taxon>
        <taxon>Braconidae</taxon>
        <taxon>Microgastrinae</taxon>
        <taxon>Cotesia</taxon>
    </lineage>
</organism>
<comment type="caution">
    <text evidence="1">The sequence shown here is derived from an EMBL/GenBank/DDBJ whole genome shotgun (WGS) entry which is preliminary data.</text>
</comment>
<proteinExistence type="predicted"/>
<dbReference type="EMBL" id="JAHXZJ010002237">
    <property type="protein sequence ID" value="KAH0545711.1"/>
    <property type="molecule type" value="Genomic_DNA"/>
</dbReference>
<dbReference type="Proteomes" id="UP000826195">
    <property type="component" value="Unassembled WGS sequence"/>
</dbReference>
<evidence type="ECO:0000313" key="2">
    <source>
        <dbReference type="Proteomes" id="UP000826195"/>
    </source>
</evidence>